<comment type="caution">
    <text evidence="4">The sequence shown here is derived from an EMBL/GenBank/DDBJ whole genome shotgun (WGS) entry which is preliminary data.</text>
</comment>
<feature type="domain" description="DUF3048" evidence="3">
    <location>
        <begin position="221"/>
        <end position="332"/>
    </location>
</feature>
<protein>
    <recommendedName>
        <fullName evidence="6">PT repeat-containing protein</fullName>
    </recommendedName>
</protein>
<evidence type="ECO:0000313" key="4">
    <source>
        <dbReference type="EMBL" id="KKS01127.1"/>
    </source>
</evidence>
<evidence type="ECO:0000256" key="1">
    <source>
        <dbReference type="SAM" id="Phobius"/>
    </source>
</evidence>
<name>A0A0G0VNE1_9BACT</name>
<dbReference type="InterPro" id="IPR023158">
    <property type="entry name" value="YerB-like_sf"/>
</dbReference>
<evidence type="ECO:0000259" key="2">
    <source>
        <dbReference type="Pfam" id="PF11258"/>
    </source>
</evidence>
<keyword evidence="1" id="KW-0812">Transmembrane</keyword>
<dbReference type="Gene3D" id="3.50.90.10">
    <property type="entry name" value="YerB-like"/>
    <property type="match status" value="1"/>
</dbReference>
<dbReference type="AlphaFoldDB" id="A0A0G0VNE1"/>
<evidence type="ECO:0000259" key="3">
    <source>
        <dbReference type="Pfam" id="PF17479"/>
    </source>
</evidence>
<dbReference type="EMBL" id="LCBA01000011">
    <property type="protein sequence ID" value="KKS01127.1"/>
    <property type="molecule type" value="Genomic_DNA"/>
</dbReference>
<keyword evidence="1" id="KW-0472">Membrane</keyword>
<organism evidence="4 5">
    <name type="scientific">Candidatus Yanofskybacteria bacterium GW2011_GWA2_41_22</name>
    <dbReference type="NCBI Taxonomy" id="1619023"/>
    <lineage>
        <taxon>Bacteria</taxon>
        <taxon>Candidatus Yanofskyibacteriota</taxon>
    </lineage>
</organism>
<proteinExistence type="predicted"/>
<accession>A0A0G0VNE1</accession>
<dbReference type="Pfam" id="PF11258">
    <property type="entry name" value="DUF3048"/>
    <property type="match status" value="1"/>
</dbReference>
<sequence>MIRIPKFNLNRIIIIIGAVALFLVVAFFFWLNETIIINNDNGADEELKPESPLTGIRCANYTQRPIAVMMASDEEARPLSGLSQADLVFEMPVAPNGITRLMAVFQCEKPEEIGSVRSARGDFIPLAAGIGAILAHWGGEQEALKQLNSQIIDNVDAMKYEGTVFYRKKNTKPPHNGFTDWDKLFEKAESLNYNLTDKFSGYLHGQEKISKNLSDIVSNISINYPAPYNIQWNYEQNTNIYQRTRNGEPETDKNSGKEISASVIIVMKTNSRFISDQYIAVDTEGGGDAIIYQNGVSTSGKWFKNAGSLTNKLYFYDDNGQEIKFTPGKMWVEIVTN</sequence>
<evidence type="ECO:0000313" key="5">
    <source>
        <dbReference type="Proteomes" id="UP000033903"/>
    </source>
</evidence>
<dbReference type="SUPFAM" id="SSF159774">
    <property type="entry name" value="YerB-like"/>
    <property type="match status" value="1"/>
</dbReference>
<reference evidence="4 5" key="1">
    <citation type="journal article" date="2015" name="Nature">
        <title>rRNA introns, odd ribosomes, and small enigmatic genomes across a large radiation of phyla.</title>
        <authorList>
            <person name="Brown C.T."/>
            <person name="Hug L.A."/>
            <person name="Thomas B.C."/>
            <person name="Sharon I."/>
            <person name="Castelle C.J."/>
            <person name="Singh A."/>
            <person name="Wilkins M.J."/>
            <person name="Williams K.H."/>
            <person name="Banfield J.F."/>
        </authorList>
    </citation>
    <scope>NUCLEOTIDE SEQUENCE [LARGE SCALE GENOMIC DNA]</scope>
</reference>
<feature type="transmembrane region" description="Helical" evidence="1">
    <location>
        <begin position="12"/>
        <end position="31"/>
    </location>
</feature>
<gene>
    <name evidence="4" type="ORF">UU54_C0011G0011</name>
</gene>
<dbReference type="InterPro" id="IPR035328">
    <property type="entry name" value="DUF3048_C"/>
</dbReference>
<dbReference type="Pfam" id="PF17479">
    <property type="entry name" value="DUF3048_C"/>
    <property type="match status" value="1"/>
</dbReference>
<dbReference type="InterPro" id="IPR021416">
    <property type="entry name" value="DUF3048_N"/>
</dbReference>
<evidence type="ECO:0008006" key="6">
    <source>
        <dbReference type="Google" id="ProtNLM"/>
    </source>
</evidence>
<dbReference type="Proteomes" id="UP000033903">
    <property type="component" value="Unassembled WGS sequence"/>
</dbReference>
<keyword evidence="1" id="KW-1133">Transmembrane helix</keyword>
<feature type="domain" description="DUF3048" evidence="2">
    <location>
        <begin position="53"/>
        <end position="193"/>
    </location>
</feature>